<evidence type="ECO:0000313" key="2">
    <source>
        <dbReference type="Proteomes" id="UP000006821"/>
    </source>
</evidence>
<dbReference type="EMBL" id="AE017282">
    <property type="protein sequence ID" value="AAU91000.1"/>
    <property type="molecule type" value="Genomic_DNA"/>
</dbReference>
<gene>
    <name evidence="1" type="ordered locus">MCA2920</name>
</gene>
<dbReference type="KEGG" id="mca:MCA2920"/>
<dbReference type="HOGENOM" id="CLU_183762_2_0_6"/>
<protein>
    <submittedName>
        <fullName evidence="1">Uncharacterized protein</fullName>
    </submittedName>
</protein>
<dbReference type="AlphaFoldDB" id="Q602Y8"/>
<evidence type="ECO:0000313" key="1">
    <source>
        <dbReference type="EMBL" id="AAU91000.1"/>
    </source>
</evidence>
<dbReference type="STRING" id="243233.MCA2920"/>
<name>Q602Y8_METCA</name>
<organism evidence="1 2">
    <name type="scientific">Methylococcus capsulatus (strain ATCC 33009 / NCIMB 11132 / Bath)</name>
    <dbReference type="NCBI Taxonomy" id="243233"/>
    <lineage>
        <taxon>Bacteria</taxon>
        <taxon>Pseudomonadati</taxon>
        <taxon>Pseudomonadota</taxon>
        <taxon>Gammaproteobacteria</taxon>
        <taxon>Methylococcales</taxon>
        <taxon>Methylococcaceae</taxon>
        <taxon>Methylococcus</taxon>
    </lineage>
</organism>
<accession>Q602Y8</accession>
<dbReference type="GeneID" id="88225091"/>
<dbReference type="RefSeq" id="WP_010962114.1">
    <property type="nucleotide sequence ID" value="NC_002977.6"/>
</dbReference>
<sequence length="65" mass="6895">MTRYRYDGPVSSVTLPGGLDVNLHPGAEVELPEDNDYVGVLVAKGFLTAIASNRKPKGADAPPQE</sequence>
<reference evidence="1 2" key="1">
    <citation type="journal article" date="2004" name="PLoS Biol.">
        <title>Genomic insights into methanotrophy: the complete genome sequence of Methylococcus capsulatus (Bath).</title>
        <authorList>
            <person name="Ward N.L."/>
            <person name="Larsen O."/>
            <person name="Sakwa J."/>
            <person name="Bruseth L."/>
            <person name="Khouri H.M."/>
            <person name="Durkin A.S."/>
            <person name="Dimitrov G."/>
            <person name="Jiang L."/>
            <person name="Scanlan D."/>
            <person name="Kang K.H."/>
            <person name="Lewis M.R."/>
            <person name="Nelson K.E."/>
            <person name="Methe B.A."/>
            <person name="Wu M."/>
            <person name="Heidelberg J.F."/>
            <person name="Paulsen I.T."/>
            <person name="Fouts D.E."/>
            <person name="Ravel J."/>
            <person name="Tettelin H."/>
            <person name="Ren Q."/>
            <person name="Read T.D."/>
            <person name="DeBoy R.T."/>
            <person name="Seshadri R."/>
            <person name="Salzberg S.L."/>
            <person name="Jensen H.B."/>
            <person name="Birkeland N.K."/>
            <person name="Nelson W.C."/>
            <person name="Dodson R.J."/>
            <person name="Grindhaug S.H."/>
            <person name="Holt I.E."/>
            <person name="Eidhammer I."/>
            <person name="Jonasen I."/>
            <person name="Vanaken S."/>
            <person name="Utterback T.R."/>
            <person name="Feldblyum T.V."/>
            <person name="Fraser C.M."/>
            <person name="Lillehaug J.R."/>
            <person name="Eisen J.A."/>
        </authorList>
    </citation>
    <scope>NUCLEOTIDE SEQUENCE [LARGE SCALE GENOMIC DNA]</scope>
    <source>
        <strain evidence="2">ATCC 33009 / NCIMB 11132 / Bath</strain>
    </source>
</reference>
<dbReference type="Proteomes" id="UP000006821">
    <property type="component" value="Chromosome"/>
</dbReference>
<proteinExistence type="predicted"/>